<dbReference type="InterPro" id="IPR029063">
    <property type="entry name" value="SAM-dependent_MTases_sf"/>
</dbReference>
<dbReference type="GO" id="GO:0032259">
    <property type="term" value="P:methylation"/>
    <property type="evidence" value="ECO:0007669"/>
    <property type="project" value="UniProtKB-KW"/>
</dbReference>
<gene>
    <name evidence="2" type="ORF">EPL05_17945</name>
</gene>
<dbReference type="InterPro" id="IPR053202">
    <property type="entry name" value="EGF_Rcpt_Signaling_Reg"/>
</dbReference>
<dbReference type="InterPro" id="IPR006342">
    <property type="entry name" value="FkbM_mtfrase"/>
</dbReference>
<reference evidence="2 3" key="1">
    <citation type="submission" date="2019-01" db="EMBL/GenBank/DDBJ databases">
        <title>Mucilaginibacter antarcticum sp. nov., isolated from antarctic soil.</title>
        <authorList>
            <person name="Yan Y.-Q."/>
            <person name="Du Z.-J."/>
        </authorList>
    </citation>
    <scope>NUCLEOTIDE SEQUENCE [LARGE SCALE GENOMIC DNA]</scope>
    <source>
        <strain evidence="2 3">F01003</strain>
    </source>
</reference>
<dbReference type="Pfam" id="PF05050">
    <property type="entry name" value="Methyltransf_21"/>
    <property type="match status" value="1"/>
</dbReference>
<keyword evidence="2" id="KW-0808">Transferase</keyword>
<dbReference type="NCBIfam" id="TIGR01444">
    <property type="entry name" value="fkbM_fam"/>
    <property type="match status" value="1"/>
</dbReference>
<evidence type="ECO:0000313" key="3">
    <source>
        <dbReference type="Proteomes" id="UP000286701"/>
    </source>
</evidence>
<accession>A0A444MK94</accession>
<dbReference type="GO" id="GO:0008168">
    <property type="term" value="F:methyltransferase activity"/>
    <property type="evidence" value="ECO:0007669"/>
    <property type="project" value="UniProtKB-KW"/>
</dbReference>
<keyword evidence="3" id="KW-1185">Reference proteome</keyword>
<dbReference type="AlphaFoldDB" id="A0A444MK94"/>
<dbReference type="GO" id="GO:0005886">
    <property type="term" value="C:plasma membrane"/>
    <property type="evidence" value="ECO:0007669"/>
    <property type="project" value="TreeGrafter"/>
</dbReference>
<dbReference type="GO" id="GO:0005737">
    <property type="term" value="C:cytoplasm"/>
    <property type="evidence" value="ECO:0007669"/>
    <property type="project" value="GOC"/>
</dbReference>
<dbReference type="Gene3D" id="3.40.50.150">
    <property type="entry name" value="Vaccinia Virus protein VP39"/>
    <property type="match status" value="1"/>
</dbReference>
<dbReference type="Proteomes" id="UP000286701">
    <property type="component" value="Unassembled WGS sequence"/>
</dbReference>
<dbReference type="GO" id="GO:0006888">
    <property type="term" value="P:endoplasmic reticulum to Golgi vesicle-mediated transport"/>
    <property type="evidence" value="ECO:0007669"/>
    <property type="project" value="TreeGrafter"/>
</dbReference>
<dbReference type="SUPFAM" id="SSF53335">
    <property type="entry name" value="S-adenosyl-L-methionine-dependent methyltransferases"/>
    <property type="match status" value="1"/>
</dbReference>
<protein>
    <submittedName>
        <fullName evidence="2">FkbM family methyltransferase</fullName>
    </submittedName>
</protein>
<dbReference type="PANTHER" id="PTHR34009:SF2">
    <property type="entry name" value="PROTEIN STAR"/>
    <property type="match status" value="1"/>
</dbReference>
<dbReference type="EMBL" id="SBIW01000008">
    <property type="protein sequence ID" value="RWY49292.1"/>
    <property type="molecule type" value="Genomic_DNA"/>
</dbReference>
<organism evidence="2 3">
    <name type="scientific">Mucilaginibacter gilvus</name>
    <dbReference type="NCBI Taxonomy" id="2305909"/>
    <lineage>
        <taxon>Bacteria</taxon>
        <taxon>Pseudomonadati</taxon>
        <taxon>Bacteroidota</taxon>
        <taxon>Sphingobacteriia</taxon>
        <taxon>Sphingobacteriales</taxon>
        <taxon>Sphingobacteriaceae</taxon>
        <taxon>Mucilaginibacter</taxon>
    </lineage>
</organism>
<dbReference type="GO" id="GO:0016197">
    <property type="term" value="P:endosomal transport"/>
    <property type="evidence" value="ECO:0007669"/>
    <property type="project" value="TreeGrafter"/>
</dbReference>
<sequence length="228" mass="26706">MFDLKKAILKYLPIHYFKALNSYSQEGEDMVLRSFYEGKKNYKGFFVDVGAHHPYRFSNTQHFYKNGWRGINIEPTPGAIKAFNIFRKNDVNLNIGISAVRDKLTFYCFNEPALNGFSKEISQERDSTSTKYHITSEVEIETWPLSEVLDKYLPPSQQIDFLTIDVEGLDLQVLQSNNWAKYKPLYILVEDRIDFENLTTSEVYAYLHERGYQLVAKTLRTLFFKYTA</sequence>
<comment type="caution">
    <text evidence="2">The sequence shown here is derived from an EMBL/GenBank/DDBJ whole genome shotgun (WGS) entry which is preliminary data.</text>
</comment>
<dbReference type="RefSeq" id="WP_128535364.1">
    <property type="nucleotide sequence ID" value="NZ_SBIW01000008.1"/>
</dbReference>
<keyword evidence="2" id="KW-0489">Methyltransferase</keyword>
<evidence type="ECO:0000313" key="2">
    <source>
        <dbReference type="EMBL" id="RWY49292.1"/>
    </source>
</evidence>
<feature type="domain" description="Methyltransferase FkbM" evidence="1">
    <location>
        <begin position="48"/>
        <end position="214"/>
    </location>
</feature>
<dbReference type="OrthoDB" id="9801609at2"/>
<dbReference type="PANTHER" id="PTHR34009">
    <property type="entry name" value="PROTEIN STAR"/>
    <property type="match status" value="1"/>
</dbReference>
<proteinExistence type="predicted"/>
<evidence type="ECO:0000259" key="1">
    <source>
        <dbReference type="Pfam" id="PF05050"/>
    </source>
</evidence>
<name>A0A444MK94_9SPHI</name>